<organism evidence="1">
    <name type="scientific">Prevotella amnii</name>
    <dbReference type="NCBI Taxonomy" id="419005"/>
    <lineage>
        <taxon>Bacteria</taxon>
        <taxon>Pseudomonadati</taxon>
        <taxon>Bacteroidota</taxon>
        <taxon>Bacteroidia</taxon>
        <taxon>Bacteroidales</taxon>
        <taxon>Prevotellaceae</taxon>
        <taxon>Prevotella</taxon>
    </lineage>
</organism>
<dbReference type="EMBL" id="LSDL01000145">
    <property type="protein sequence ID" value="KXB74560.1"/>
    <property type="molecule type" value="Genomic_DNA"/>
</dbReference>
<evidence type="ECO:0000313" key="1">
    <source>
        <dbReference type="EMBL" id="KXB74560.1"/>
    </source>
</evidence>
<dbReference type="PATRIC" id="fig|419005.5.peg.2003"/>
<dbReference type="Proteomes" id="UP000070531">
    <property type="component" value="Unassembled WGS sequence"/>
</dbReference>
<comment type="caution">
    <text evidence="1">The sequence shown here is derived from an EMBL/GenBank/DDBJ whole genome shotgun (WGS) entry which is preliminary data.</text>
</comment>
<dbReference type="RefSeq" id="WP_060933344.1">
    <property type="nucleotide sequence ID" value="NZ_KQ960572.1"/>
</dbReference>
<evidence type="ECO:0000313" key="2">
    <source>
        <dbReference type="Proteomes" id="UP000070531"/>
    </source>
</evidence>
<gene>
    <name evidence="1" type="ORF">HMPREF1860_01999</name>
</gene>
<dbReference type="AlphaFoldDB" id="A0A134B3Q1"/>
<protein>
    <submittedName>
        <fullName evidence="1">Uncharacterized protein</fullName>
    </submittedName>
</protein>
<accession>A0A134B3Q1</accession>
<name>A0A134B3Q1_9BACT</name>
<reference evidence="1 2" key="1">
    <citation type="submission" date="2016-01" db="EMBL/GenBank/DDBJ databases">
        <authorList>
            <person name="Oliw E.H."/>
        </authorList>
    </citation>
    <scope>NUCLEOTIDE SEQUENCE [LARGE SCALE GENOMIC DNA]</scope>
    <source>
        <strain evidence="1 2">DNF00307</strain>
    </source>
</reference>
<proteinExistence type="predicted"/>
<sequence length="140" mass="15397">MGVRLTTPQQEIDAYIEKRLKRMQHAVIRILEYTGERAVIAAIENHRYKNQTGNLEASTGYIIVDNGEIIKNSFGFAEGSLKGKNAAKELAAKYTSGLVLIVVAGMKYAVYVSDKGLDVLDSAEIEAQNILPQLLNQLSV</sequence>
<dbReference type="STRING" id="419005.HMPREF1860_01999"/>